<keyword evidence="4" id="KW-1185">Reference proteome</keyword>
<sequence length="87" mass="9518">MSTAKVPEIEYAAFDAMKEVASSLKAAYLTRAAEAGNDVESQWWIRQNWLVEDMVSGVDSTDIEAIRAAAALFAQRLEALSTEHKAA</sequence>
<evidence type="ECO:0000313" key="4">
    <source>
        <dbReference type="Proteomes" id="UP001521911"/>
    </source>
</evidence>
<dbReference type="RefSeq" id="WP_042532883.1">
    <property type="nucleotide sequence ID" value="NZ_CP010827.1"/>
</dbReference>
<dbReference type="HOGENOM" id="CLU_2478076_0_0_11"/>
<reference evidence="1 3" key="1">
    <citation type="journal article" date="2015" name="Genome Announc.">
        <title>Complete Genome Sequence and Annotation of Corynebacterium singulare DSM 44357, Isolated from a Human Semen Specimen.</title>
        <authorList>
            <person name="Merten M."/>
            <person name="Brinkrolf K."/>
            <person name="Albersmeier A."/>
            <person name="Kutter Y."/>
            <person name="Ruckert C."/>
            <person name="Tauch A."/>
        </authorList>
    </citation>
    <scope>NUCLEOTIDE SEQUENCE [LARGE SCALE GENOMIC DNA]</scope>
    <source>
        <strain evidence="1">IBS B52218</strain>
    </source>
</reference>
<protein>
    <submittedName>
        <fullName evidence="1">Uncharacterized protein</fullName>
    </submittedName>
</protein>
<evidence type="ECO:0000313" key="3">
    <source>
        <dbReference type="Proteomes" id="UP000031890"/>
    </source>
</evidence>
<evidence type="ECO:0000313" key="2">
    <source>
        <dbReference type="EMBL" id="MCG7275874.1"/>
    </source>
</evidence>
<proteinExistence type="predicted"/>
<name>A0A0B6F4M1_9CORY</name>
<accession>A0A0B6F4M1</accession>
<dbReference type="OrthoDB" id="4416501at2"/>
<gene>
    <name evidence="1" type="ORF">CSING_13020</name>
    <name evidence="2" type="ORF">MHK08_05255</name>
</gene>
<dbReference type="EMBL" id="JAKRDF010000004">
    <property type="protein sequence ID" value="MCG7275874.1"/>
    <property type="molecule type" value="Genomic_DNA"/>
</dbReference>
<dbReference type="Proteomes" id="UP000031890">
    <property type="component" value="Chromosome"/>
</dbReference>
<reference evidence="2 4" key="2">
    <citation type="submission" date="2022-02" db="EMBL/GenBank/DDBJ databases">
        <title>Uncovering new skin microbiome diversity through culturing and metagenomics.</title>
        <authorList>
            <person name="Conlan S."/>
            <person name="Deming C."/>
            <person name="Nisc Comparative Sequencing Program N."/>
            <person name="Segre J.A."/>
        </authorList>
    </citation>
    <scope>NUCLEOTIDE SEQUENCE [LARGE SCALE GENOMIC DNA]</scope>
    <source>
        <strain evidence="2 4">ACRQV</strain>
    </source>
</reference>
<dbReference type="Proteomes" id="UP001521911">
    <property type="component" value="Unassembled WGS sequence"/>
</dbReference>
<dbReference type="AlphaFoldDB" id="A0A0B6F4M1"/>
<organism evidence="1 3">
    <name type="scientific">Corynebacterium singulare</name>
    <dbReference type="NCBI Taxonomy" id="161899"/>
    <lineage>
        <taxon>Bacteria</taxon>
        <taxon>Bacillati</taxon>
        <taxon>Actinomycetota</taxon>
        <taxon>Actinomycetes</taxon>
        <taxon>Mycobacteriales</taxon>
        <taxon>Corynebacteriaceae</taxon>
        <taxon>Corynebacterium</taxon>
    </lineage>
</organism>
<dbReference type="STRING" id="161899.CSING_13020"/>
<dbReference type="KEGG" id="csx:CSING_13020"/>
<evidence type="ECO:0000313" key="1">
    <source>
        <dbReference type="EMBL" id="AJI80089.1"/>
    </source>
</evidence>
<dbReference type="EMBL" id="CP010827">
    <property type="protein sequence ID" value="AJI80089.1"/>
    <property type="molecule type" value="Genomic_DNA"/>
</dbReference>